<gene>
    <name evidence="4" type="ORF">SLEP1_g12254</name>
</gene>
<dbReference type="InterPro" id="IPR012458">
    <property type="entry name" value="DUF1664"/>
</dbReference>
<proteinExistence type="predicted"/>
<evidence type="ECO:0000259" key="3">
    <source>
        <dbReference type="Pfam" id="PF07889"/>
    </source>
</evidence>
<evidence type="ECO:0000256" key="2">
    <source>
        <dbReference type="SAM" id="Phobius"/>
    </source>
</evidence>
<feature type="coiled-coil region" evidence="1">
    <location>
        <begin position="143"/>
        <end position="170"/>
    </location>
</feature>
<dbReference type="PANTHER" id="PTHR46667">
    <property type="entry name" value="OS05G0182700 PROTEIN"/>
    <property type="match status" value="1"/>
</dbReference>
<feature type="domain" description="DUF1664" evidence="3">
    <location>
        <begin position="93"/>
        <end position="213"/>
    </location>
</feature>
<evidence type="ECO:0000313" key="4">
    <source>
        <dbReference type="EMBL" id="GKU99397.1"/>
    </source>
</evidence>
<keyword evidence="2" id="KW-1133">Transmembrane helix</keyword>
<keyword evidence="2" id="KW-0812">Transmembrane</keyword>
<keyword evidence="1" id="KW-0175">Coiled coil</keyword>
<reference evidence="4 5" key="1">
    <citation type="journal article" date="2021" name="Commun. Biol.">
        <title>The genome of Shorea leprosula (Dipterocarpaceae) highlights the ecological relevance of drought in aseasonal tropical rainforests.</title>
        <authorList>
            <person name="Ng K.K.S."/>
            <person name="Kobayashi M.J."/>
            <person name="Fawcett J.A."/>
            <person name="Hatakeyama M."/>
            <person name="Paape T."/>
            <person name="Ng C.H."/>
            <person name="Ang C.C."/>
            <person name="Tnah L.H."/>
            <person name="Lee C.T."/>
            <person name="Nishiyama T."/>
            <person name="Sese J."/>
            <person name="O'Brien M.J."/>
            <person name="Copetti D."/>
            <person name="Mohd Noor M.I."/>
            <person name="Ong R.C."/>
            <person name="Putra M."/>
            <person name="Sireger I.Z."/>
            <person name="Indrioko S."/>
            <person name="Kosugi Y."/>
            <person name="Izuno A."/>
            <person name="Isagi Y."/>
            <person name="Lee S.L."/>
            <person name="Shimizu K.K."/>
        </authorList>
    </citation>
    <scope>NUCLEOTIDE SEQUENCE [LARGE SCALE GENOMIC DNA]</scope>
    <source>
        <strain evidence="4">214</strain>
    </source>
</reference>
<keyword evidence="5" id="KW-1185">Reference proteome</keyword>
<organism evidence="4 5">
    <name type="scientific">Rubroshorea leprosula</name>
    <dbReference type="NCBI Taxonomy" id="152421"/>
    <lineage>
        <taxon>Eukaryota</taxon>
        <taxon>Viridiplantae</taxon>
        <taxon>Streptophyta</taxon>
        <taxon>Embryophyta</taxon>
        <taxon>Tracheophyta</taxon>
        <taxon>Spermatophyta</taxon>
        <taxon>Magnoliopsida</taxon>
        <taxon>eudicotyledons</taxon>
        <taxon>Gunneridae</taxon>
        <taxon>Pentapetalae</taxon>
        <taxon>rosids</taxon>
        <taxon>malvids</taxon>
        <taxon>Malvales</taxon>
        <taxon>Dipterocarpaceae</taxon>
        <taxon>Rubroshorea</taxon>
    </lineage>
</organism>
<keyword evidence="2" id="KW-0472">Membrane</keyword>
<name>A0AAV5IM25_9ROSI</name>
<sequence>MALAPHLSQGIAKYLYIFGAGYVTTVLIHNGKLSDLLGELQSLVKRIEKSGDESDDYSDAIAAQMHRLGMEVRQLASAGQITLLNGGSGGNLIPLLVPAAAIGVLGYGYMWWKGMSYKDLLWITKHNVTTAVENLSKHLESVSDALSKAKKHLTKRIQKLDDRMETQTEISRNVQANVEATSNTLSDSKYHLGELQYLIFGLDGKVDSVETKQDFTSICVHYLVQKFGAEKIQIPSNLQEQLKLSTNSHNLLQHSRTPSSKVPFCIKMVILILFVSSGRA</sequence>
<feature type="transmembrane region" description="Helical" evidence="2">
    <location>
        <begin position="12"/>
        <end position="29"/>
    </location>
</feature>
<accession>A0AAV5IM25</accession>
<protein>
    <recommendedName>
        <fullName evidence="3">DUF1664 domain-containing protein</fullName>
    </recommendedName>
</protein>
<feature type="transmembrane region" description="Helical" evidence="2">
    <location>
        <begin position="92"/>
        <end position="112"/>
    </location>
</feature>
<dbReference type="EMBL" id="BPVZ01000014">
    <property type="protein sequence ID" value="GKU99397.1"/>
    <property type="molecule type" value="Genomic_DNA"/>
</dbReference>
<dbReference type="AlphaFoldDB" id="A0AAV5IM25"/>
<evidence type="ECO:0000256" key="1">
    <source>
        <dbReference type="SAM" id="Coils"/>
    </source>
</evidence>
<dbReference type="Pfam" id="PF07889">
    <property type="entry name" value="DUF1664"/>
    <property type="match status" value="1"/>
</dbReference>
<comment type="caution">
    <text evidence="4">The sequence shown here is derived from an EMBL/GenBank/DDBJ whole genome shotgun (WGS) entry which is preliminary data.</text>
</comment>
<dbReference type="PANTHER" id="PTHR46667:SF6">
    <property type="entry name" value="OS01G0185100 PROTEIN"/>
    <property type="match status" value="1"/>
</dbReference>
<evidence type="ECO:0000313" key="5">
    <source>
        <dbReference type="Proteomes" id="UP001054252"/>
    </source>
</evidence>
<dbReference type="Proteomes" id="UP001054252">
    <property type="component" value="Unassembled WGS sequence"/>
</dbReference>